<reference evidence="1" key="1">
    <citation type="submission" date="2023-06" db="EMBL/GenBank/DDBJ databases">
        <authorList>
            <consortium name="Lawrence Berkeley National Laboratory"/>
            <person name="Ahrendt S."/>
            <person name="Sahu N."/>
            <person name="Indic B."/>
            <person name="Wong-Bajracharya J."/>
            <person name="Merenyi Z."/>
            <person name="Ke H.-M."/>
            <person name="Monk M."/>
            <person name="Kocsube S."/>
            <person name="Drula E."/>
            <person name="Lipzen A."/>
            <person name="Balint B."/>
            <person name="Henrissat B."/>
            <person name="Andreopoulos B."/>
            <person name="Martin F.M."/>
            <person name="Harder C.B."/>
            <person name="Rigling D."/>
            <person name="Ford K.L."/>
            <person name="Foster G.D."/>
            <person name="Pangilinan J."/>
            <person name="Papanicolaou A."/>
            <person name="Barry K."/>
            <person name="LaButti K."/>
            <person name="Viragh M."/>
            <person name="Koriabine M."/>
            <person name="Yan M."/>
            <person name="Riley R."/>
            <person name="Champramary S."/>
            <person name="Plett K.L."/>
            <person name="Tsai I.J."/>
            <person name="Slot J."/>
            <person name="Sipos G."/>
            <person name="Plett J."/>
            <person name="Nagy L.G."/>
            <person name="Grigoriev I.V."/>
        </authorList>
    </citation>
    <scope>NUCLEOTIDE SEQUENCE</scope>
    <source>
        <strain evidence="1">CCBAS 213</strain>
    </source>
</reference>
<dbReference type="RefSeq" id="XP_060321879.1">
    <property type="nucleotide sequence ID" value="XM_060478748.1"/>
</dbReference>
<comment type="caution">
    <text evidence="1">The sequence shown here is derived from an EMBL/GenBank/DDBJ whole genome shotgun (WGS) entry which is preliminary data.</text>
</comment>
<dbReference type="Proteomes" id="UP001175211">
    <property type="component" value="Unassembled WGS sequence"/>
</dbReference>
<proteinExistence type="predicted"/>
<protein>
    <submittedName>
        <fullName evidence="1">Uncharacterized protein</fullName>
    </submittedName>
</protein>
<name>A0AA39MHI7_ARMTA</name>
<dbReference type="EMBL" id="JAUEPS010000162">
    <property type="protein sequence ID" value="KAK0435091.1"/>
    <property type="molecule type" value="Genomic_DNA"/>
</dbReference>
<evidence type="ECO:0000313" key="2">
    <source>
        <dbReference type="Proteomes" id="UP001175211"/>
    </source>
</evidence>
<sequence>MRIKVFPPGYIVGTDSLQIHLFIPDVSQARAYAIHGKIQGLVDAVGQKTENIAALQDDVCIYLDALRGNYTILCGHEYLGDCPPIDIMDSFHQLCLVCHKHFPLNFKEFWQTYLYPIVSCATEEQMAEMHHDCPKGLWAAMVAESMGQPQLLSHRGIGQAVVKDWSIFAWTKDISEPPAWQLETHPNPDAEHASSTASFVSGEKGYLISKLK</sequence>
<dbReference type="AlphaFoldDB" id="A0AA39MHI7"/>
<organism evidence="1 2">
    <name type="scientific">Armillaria tabescens</name>
    <name type="common">Ringless honey mushroom</name>
    <name type="synonym">Agaricus tabescens</name>
    <dbReference type="NCBI Taxonomy" id="1929756"/>
    <lineage>
        <taxon>Eukaryota</taxon>
        <taxon>Fungi</taxon>
        <taxon>Dikarya</taxon>
        <taxon>Basidiomycota</taxon>
        <taxon>Agaricomycotina</taxon>
        <taxon>Agaricomycetes</taxon>
        <taxon>Agaricomycetidae</taxon>
        <taxon>Agaricales</taxon>
        <taxon>Marasmiineae</taxon>
        <taxon>Physalacriaceae</taxon>
        <taxon>Desarmillaria</taxon>
    </lineage>
</organism>
<dbReference type="GeneID" id="85362296"/>
<accession>A0AA39MHI7</accession>
<evidence type="ECO:0000313" key="1">
    <source>
        <dbReference type="EMBL" id="KAK0435091.1"/>
    </source>
</evidence>
<keyword evidence="2" id="KW-1185">Reference proteome</keyword>
<gene>
    <name evidence="1" type="ORF">EV420DRAFT_1653466</name>
</gene>